<dbReference type="GO" id="GO:0003899">
    <property type="term" value="F:DNA-directed RNA polymerase activity"/>
    <property type="evidence" value="ECO:0007669"/>
    <property type="project" value="UniProtKB-EC"/>
</dbReference>
<feature type="domain" description="RNA polymerase Rpb2" evidence="3">
    <location>
        <begin position="168"/>
        <end position="211"/>
    </location>
</feature>
<evidence type="ECO:0000313" key="4">
    <source>
        <dbReference type="EMBL" id="KAI7727683.1"/>
    </source>
</evidence>
<organism evidence="4 5">
    <name type="scientific">Ambrosia artemisiifolia</name>
    <name type="common">Common ragweed</name>
    <dbReference type="NCBI Taxonomy" id="4212"/>
    <lineage>
        <taxon>Eukaryota</taxon>
        <taxon>Viridiplantae</taxon>
        <taxon>Streptophyta</taxon>
        <taxon>Embryophyta</taxon>
        <taxon>Tracheophyta</taxon>
        <taxon>Spermatophyta</taxon>
        <taxon>Magnoliopsida</taxon>
        <taxon>eudicotyledons</taxon>
        <taxon>Gunneridae</taxon>
        <taxon>Pentapetalae</taxon>
        <taxon>asterids</taxon>
        <taxon>campanulids</taxon>
        <taxon>Asterales</taxon>
        <taxon>Asteraceae</taxon>
        <taxon>Asteroideae</taxon>
        <taxon>Heliantheae alliance</taxon>
        <taxon>Heliantheae</taxon>
        <taxon>Ambrosia</taxon>
    </lineage>
</organism>
<dbReference type="GO" id="GO:0003677">
    <property type="term" value="F:DNA binding"/>
    <property type="evidence" value="ECO:0007669"/>
    <property type="project" value="InterPro"/>
</dbReference>
<dbReference type="Gene3D" id="3.90.1110.10">
    <property type="entry name" value="RNA polymerase Rpb2, domain 2"/>
    <property type="match status" value="1"/>
</dbReference>
<dbReference type="Pfam" id="PF04561">
    <property type="entry name" value="RNA_pol_Rpb2_2"/>
    <property type="match status" value="1"/>
</dbReference>
<name>A0AAD5BQC6_AMBAR</name>
<dbReference type="InterPro" id="IPR037034">
    <property type="entry name" value="RNA_pol_Rpb2_2_sf"/>
</dbReference>
<keyword evidence="2" id="KW-0812">Transmembrane</keyword>
<dbReference type="GO" id="GO:0006351">
    <property type="term" value="P:DNA-templated transcription"/>
    <property type="evidence" value="ECO:0007669"/>
    <property type="project" value="InterPro"/>
</dbReference>
<evidence type="ECO:0000313" key="5">
    <source>
        <dbReference type="Proteomes" id="UP001206925"/>
    </source>
</evidence>
<evidence type="ECO:0000256" key="2">
    <source>
        <dbReference type="SAM" id="Phobius"/>
    </source>
</evidence>
<keyword evidence="2" id="KW-1133">Transmembrane helix</keyword>
<protein>
    <recommendedName>
        <fullName evidence="3">RNA polymerase Rpb2 domain-containing protein</fullName>
    </recommendedName>
</protein>
<dbReference type="Proteomes" id="UP001206925">
    <property type="component" value="Unassembled WGS sequence"/>
</dbReference>
<comment type="caution">
    <text evidence="4">The sequence shown here is derived from an EMBL/GenBank/DDBJ whole genome shotgun (WGS) entry which is preliminary data.</text>
</comment>
<keyword evidence="2" id="KW-0472">Membrane</keyword>
<evidence type="ECO:0000259" key="3">
    <source>
        <dbReference type="Pfam" id="PF04561"/>
    </source>
</evidence>
<dbReference type="AlphaFoldDB" id="A0AAD5BQC6"/>
<gene>
    <name evidence="4" type="ORF">M8C21_008146</name>
</gene>
<feature type="transmembrane region" description="Helical" evidence="2">
    <location>
        <begin position="54"/>
        <end position="72"/>
    </location>
</feature>
<proteinExistence type="predicted"/>
<sequence>MTEEYALAEQQNMFSEARAKIIQDFLPTGIQFLLSLNLTLKLAGRARIVLTQSVNLYNLISLYLTICLAVLIREARTPCARLIETVISSFTQFVVWVWSGSRYTDVYIGRASAIIDGVTEESSPQKCWLSDKTYQYCQNHLNLYQPFTFFVTLVESNVYMFHLNLFPKTKVPIMLVMKAMGMTTDQEVVHMLGRDPQYANLLLPSIEAREHTSHLKCVYGVVILRRMMDATFVMPQNMNF</sequence>
<dbReference type="InterPro" id="IPR007642">
    <property type="entry name" value="RNA_pol_Rpb2_2"/>
</dbReference>
<dbReference type="EMBL" id="JAMZMK010011336">
    <property type="protein sequence ID" value="KAI7727683.1"/>
    <property type="molecule type" value="Genomic_DNA"/>
</dbReference>
<reference evidence="4" key="1">
    <citation type="submission" date="2022-06" db="EMBL/GenBank/DDBJ databases">
        <title>Uncovering the hologenomic basis of an extraordinary plant invasion.</title>
        <authorList>
            <person name="Bieker V.C."/>
            <person name="Martin M.D."/>
            <person name="Gilbert T."/>
            <person name="Hodgins K."/>
            <person name="Battlay P."/>
            <person name="Petersen B."/>
            <person name="Wilson J."/>
        </authorList>
    </citation>
    <scope>NUCLEOTIDE SEQUENCE</scope>
    <source>
        <strain evidence="4">AA19_3_7</strain>
        <tissue evidence="4">Leaf</tissue>
    </source>
</reference>
<dbReference type="SUPFAM" id="SSF64484">
    <property type="entry name" value="beta and beta-prime subunits of DNA dependent RNA-polymerase"/>
    <property type="match status" value="1"/>
</dbReference>
<keyword evidence="5" id="KW-1185">Reference proteome</keyword>
<evidence type="ECO:0000256" key="1">
    <source>
        <dbReference type="ARBA" id="ARBA00048552"/>
    </source>
</evidence>
<accession>A0AAD5BQC6</accession>
<comment type="catalytic activity">
    <reaction evidence="1">
        <text>RNA(n) + a ribonucleoside 5'-triphosphate = RNA(n+1) + diphosphate</text>
        <dbReference type="Rhea" id="RHEA:21248"/>
        <dbReference type="Rhea" id="RHEA-COMP:14527"/>
        <dbReference type="Rhea" id="RHEA-COMP:17342"/>
        <dbReference type="ChEBI" id="CHEBI:33019"/>
        <dbReference type="ChEBI" id="CHEBI:61557"/>
        <dbReference type="ChEBI" id="CHEBI:140395"/>
        <dbReference type="EC" id="2.7.7.6"/>
    </reaction>
</comment>